<reference evidence="2" key="1">
    <citation type="submission" date="2016-10" db="EMBL/GenBank/DDBJ databases">
        <authorList>
            <person name="Varghese N."/>
            <person name="Submissions S."/>
        </authorList>
    </citation>
    <scope>NUCLEOTIDE SEQUENCE [LARGE SCALE GENOMIC DNA]</scope>
    <source>
        <strain evidence="2">DSM 22530</strain>
    </source>
</reference>
<evidence type="ECO:0000313" key="1">
    <source>
        <dbReference type="EMBL" id="SFE30247.1"/>
    </source>
</evidence>
<dbReference type="PANTHER" id="PTHR34352:SF1">
    <property type="entry name" value="PROTEIN YHFA"/>
    <property type="match status" value="1"/>
</dbReference>
<dbReference type="AlphaFoldDB" id="A0A1I1ZEX3"/>
<evidence type="ECO:0000313" key="2">
    <source>
        <dbReference type="Proteomes" id="UP000199474"/>
    </source>
</evidence>
<dbReference type="PANTHER" id="PTHR34352">
    <property type="entry name" value="PROTEIN YHFA"/>
    <property type="match status" value="1"/>
</dbReference>
<dbReference type="Pfam" id="PF02566">
    <property type="entry name" value="OsmC"/>
    <property type="match status" value="1"/>
</dbReference>
<dbReference type="InterPro" id="IPR003718">
    <property type="entry name" value="OsmC/Ohr_fam"/>
</dbReference>
<dbReference type="InterPro" id="IPR015946">
    <property type="entry name" value="KH_dom-like_a/b"/>
</dbReference>
<organism evidence="1 2">
    <name type="scientific">Lentibacillus persicus</name>
    <dbReference type="NCBI Taxonomy" id="640948"/>
    <lineage>
        <taxon>Bacteria</taxon>
        <taxon>Bacillati</taxon>
        <taxon>Bacillota</taxon>
        <taxon>Bacilli</taxon>
        <taxon>Bacillales</taxon>
        <taxon>Bacillaceae</taxon>
        <taxon>Lentibacillus</taxon>
    </lineage>
</organism>
<dbReference type="OrthoDB" id="13625at2"/>
<dbReference type="RefSeq" id="WP_090086825.1">
    <property type="nucleotide sequence ID" value="NZ_FOMR01000012.1"/>
</dbReference>
<dbReference type="EMBL" id="FOMR01000012">
    <property type="protein sequence ID" value="SFE30247.1"/>
    <property type="molecule type" value="Genomic_DNA"/>
</dbReference>
<dbReference type="SUPFAM" id="SSF82784">
    <property type="entry name" value="OsmC-like"/>
    <property type="match status" value="1"/>
</dbReference>
<keyword evidence="2" id="KW-1185">Reference proteome</keyword>
<sequence>MEFHLKEEGMRIDLDYGQLDISSNDEYGFRPFQLMVASIAGCSASVFRKILSKQRTEIADMTITAEVERNEQEANRIERIDLHYVIKGYNLDDEKLYKNLALARKNCSMVRSVEDSIHIEETLESVELSS</sequence>
<dbReference type="Proteomes" id="UP000199474">
    <property type="component" value="Unassembled WGS sequence"/>
</dbReference>
<proteinExistence type="predicted"/>
<protein>
    <submittedName>
        <fullName evidence="1">Uncharacterized OsmC-related protein</fullName>
    </submittedName>
</protein>
<dbReference type="InterPro" id="IPR036102">
    <property type="entry name" value="OsmC/Ohrsf"/>
</dbReference>
<accession>A0A1I1ZEX3</accession>
<name>A0A1I1ZEX3_9BACI</name>
<dbReference type="STRING" id="640948.SAMN05216238_11270"/>
<gene>
    <name evidence="1" type="ORF">SAMN05216238_11270</name>
</gene>
<dbReference type="Gene3D" id="3.30.300.20">
    <property type="match status" value="1"/>
</dbReference>